<dbReference type="InterPro" id="IPR000889">
    <property type="entry name" value="Glutathione_peroxidase"/>
</dbReference>
<comment type="similarity">
    <text evidence="1 4">Belongs to the glutathione peroxidase family.</text>
</comment>
<organism evidence="6 8">
    <name type="scientific">Cordylochernes scorpioides</name>
    <dbReference type="NCBI Taxonomy" id="51811"/>
    <lineage>
        <taxon>Eukaryota</taxon>
        <taxon>Metazoa</taxon>
        <taxon>Ecdysozoa</taxon>
        <taxon>Arthropoda</taxon>
        <taxon>Chelicerata</taxon>
        <taxon>Arachnida</taxon>
        <taxon>Pseudoscorpiones</taxon>
        <taxon>Cheliferoidea</taxon>
        <taxon>Chernetidae</taxon>
        <taxon>Cordylochernes</taxon>
    </lineage>
</organism>
<sequence>MSKSDSLYNYTVTNIDGEKIDLKKYEGYVCLIVNVASQCGYTDSNYPALEELQQKYKDQKFAVLAFPCNQFGGQEPACERDIKNFANKFSISFDMFSKVKVNGDDADPLYKYLKSEKGGLFGSFIKWNFTKFLVNREGVPVGRYAPTESFTKIEEDIKKAL</sequence>
<dbReference type="PROSITE" id="PS51352">
    <property type="entry name" value="THIOREDOXIN_2"/>
    <property type="match status" value="1"/>
</dbReference>
<dbReference type="Pfam" id="PF00255">
    <property type="entry name" value="GSHPx"/>
    <property type="match status" value="1"/>
</dbReference>
<dbReference type="EMBL" id="CP092868">
    <property type="protein sequence ID" value="UYV68644.1"/>
    <property type="molecule type" value="Genomic_DNA"/>
</dbReference>
<dbReference type="PRINTS" id="PR01011">
    <property type="entry name" value="GLUTPROXDASE"/>
</dbReference>
<accession>A0ABY6KLF5</accession>
<dbReference type="PROSITE" id="PS51355">
    <property type="entry name" value="GLUTATHIONE_PEROXID_3"/>
    <property type="match status" value="1"/>
</dbReference>
<evidence type="ECO:0000313" key="6">
    <source>
        <dbReference type="EMBL" id="UYV68642.1"/>
    </source>
</evidence>
<reference evidence="6 8" key="1">
    <citation type="submission" date="2022-01" db="EMBL/GenBank/DDBJ databases">
        <title>A chromosomal length assembly of Cordylochernes scorpioides.</title>
        <authorList>
            <person name="Zeh D."/>
            <person name="Zeh J."/>
        </authorList>
    </citation>
    <scope>NUCLEOTIDE SEQUENCE [LARGE SCALE GENOMIC DNA]</scope>
    <source>
        <strain evidence="6">IN4F17</strain>
        <tissue evidence="6">Whole Body</tissue>
    </source>
</reference>
<dbReference type="PROSITE" id="PS00460">
    <property type="entry name" value="GLUTATHIONE_PEROXID_1"/>
    <property type="match status" value="1"/>
</dbReference>
<dbReference type="InterPro" id="IPR029759">
    <property type="entry name" value="GPX_AS"/>
</dbReference>
<evidence type="ECO:0000313" key="7">
    <source>
        <dbReference type="EMBL" id="UYV68644.1"/>
    </source>
</evidence>
<dbReference type="Proteomes" id="UP001235939">
    <property type="component" value="Chromosome 06"/>
</dbReference>
<dbReference type="CDD" id="cd00340">
    <property type="entry name" value="GSH_Peroxidase"/>
    <property type="match status" value="1"/>
</dbReference>
<dbReference type="PANTHER" id="PTHR11592">
    <property type="entry name" value="GLUTATHIONE PEROXIDASE"/>
    <property type="match status" value="1"/>
</dbReference>
<dbReference type="Gene3D" id="3.40.30.10">
    <property type="entry name" value="Glutaredoxin"/>
    <property type="match status" value="1"/>
</dbReference>
<evidence type="ECO:0000256" key="4">
    <source>
        <dbReference type="RuleBase" id="RU000499"/>
    </source>
</evidence>
<dbReference type="SUPFAM" id="SSF52833">
    <property type="entry name" value="Thioredoxin-like"/>
    <property type="match status" value="1"/>
</dbReference>
<proteinExistence type="inferred from homology"/>
<dbReference type="EMBL" id="CP092868">
    <property type="protein sequence ID" value="UYV68642.1"/>
    <property type="molecule type" value="Genomic_DNA"/>
</dbReference>
<keyword evidence="8" id="KW-1185">Reference proteome</keyword>
<dbReference type="PROSITE" id="PS00763">
    <property type="entry name" value="GLUTATHIONE_PEROXID_2"/>
    <property type="match status" value="1"/>
</dbReference>
<dbReference type="PANTHER" id="PTHR11592:SF78">
    <property type="entry name" value="GLUTATHIONE PEROXIDASE"/>
    <property type="match status" value="1"/>
</dbReference>
<evidence type="ECO:0000313" key="8">
    <source>
        <dbReference type="Proteomes" id="UP001235939"/>
    </source>
</evidence>
<keyword evidence="3 4" id="KW-0560">Oxidoreductase</keyword>
<dbReference type="InterPro" id="IPR029760">
    <property type="entry name" value="GPX_CS"/>
</dbReference>
<evidence type="ECO:0000259" key="5">
    <source>
        <dbReference type="PROSITE" id="PS51352"/>
    </source>
</evidence>
<protein>
    <recommendedName>
        <fullName evidence="4">Glutathione peroxidase</fullName>
    </recommendedName>
</protein>
<evidence type="ECO:0000256" key="3">
    <source>
        <dbReference type="ARBA" id="ARBA00023002"/>
    </source>
</evidence>
<dbReference type="InterPro" id="IPR013766">
    <property type="entry name" value="Thioredoxin_domain"/>
</dbReference>
<evidence type="ECO:0000256" key="2">
    <source>
        <dbReference type="ARBA" id="ARBA00022559"/>
    </source>
</evidence>
<dbReference type="InterPro" id="IPR036249">
    <property type="entry name" value="Thioredoxin-like_sf"/>
</dbReference>
<gene>
    <name evidence="6" type="ORF">LAZ67_6000311</name>
    <name evidence="7" type="ORF">LAZ67_6000315</name>
</gene>
<evidence type="ECO:0000256" key="1">
    <source>
        <dbReference type="ARBA" id="ARBA00006926"/>
    </source>
</evidence>
<feature type="domain" description="Thioredoxin" evidence="5">
    <location>
        <begin position="1"/>
        <end position="161"/>
    </location>
</feature>
<dbReference type="PIRSF" id="PIRSF000303">
    <property type="entry name" value="Glutathion_perox"/>
    <property type="match status" value="1"/>
</dbReference>
<keyword evidence="2 4" id="KW-0575">Peroxidase</keyword>
<name>A0ABY6KLF5_9ARAC</name>